<proteinExistence type="inferred from homology"/>
<keyword evidence="12" id="KW-0675">Receptor</keyword>
<dbReference type="Pfam" id="PF00593">
    <property type="entry name" value="TonB_dep_Rec_b-barrel"/>
    <property type="match status" value="1"/>
</dbReference>
<organism evidence="12 13">
    <name type="scientific">Helicobacter didelphidarum</name>
    <dbReference type="NCBI Taxonomy" id="2040648"/>
    <lineage>
        <taxon>Bacteria</taxon>
        <taxon>Pseudomonadati</taxon>
        <taxon>Campylobacterota</taxon>
        <taxon>Epsilonproteobacteria</taxon>
        <taxon>Campylobacterales</taxon>
        <taxon>Helicobacteraceae</taxon>
        <taxon>Helicobacter</taxon>
    </lineage>
</organism>
<dbReference type="Gene3D" id="2.40.170.20">
    <property type="entry name" value="TonB-dependent receptor, beta-barrel domain"/>
    <property type="match status" value="1"/>
</dbReference>
<feature type="domain" description="TonB-dependent receptor-like beta-barrel" evidence="11">
    <location>
        <begin position="42"/>
        <end position="429"/>
    </location>
</feature>
<evidence type="ECO:0000313" key="13">
    <source>
        <dbReference type="Proteomes" id="UP000256379"/>
    </source>
</evidence>
<evidence type="ECO:0000256" key="3">
    <source>
        <dbReference type="ARBA" id="ARBA00022452"/>
    </source>
</evidence>
<dbReference type="GO" id="GO:0015344">
    <property type="term" value="F:siderophore uptake transmembrane transporter activity"/>
    <property type="evidence" value="ECO:0007669"/>
    <property type="project" value="TreeGrafter"/>
</dbReference>
<evidence type="ECO:0000256" key="5">
    <source>
        <dbReference type="ARBA" id="ARBA00022729"/>
    </source>
</evidence>
<dbReference type="Proteomes" id="UP000256379">
    <property type="component" value="Unassembled WGS sequence"/>
</dbReference>
<keyword evidence="13" id="KW-1185">Reference proteome</keyword>
<dbReference type="PANTHER" id="PTHR30069:SF53">
    <property type="entry name" value="COLICIN I RECEPTOR-RELATED"/>
    <property type="match status" value="1"/>
</dbReference>
<comment type="subcellular location">
    <subcellularLocation>
        <location evidence="1 9">Cell outer membrane</location>
        <topology evidence="1 9">Multi-pass membrane protein</topology>
    </subcellularLocation>
</comment>
<dbReference type="EMBL" id="NXLQ01000009">
    <property type="protein sequence ID" value="RDU65868.1"/>
    <property type="molecule type" value="Genomic_DNA"/>
</dbReference>
<evidence type="ECO:0000256" key="2">
    <source>
        <dbReference type="ARBA" id="ARBA00022448"/>
    </source>
</evidence>
<comment type="similarity">
    <text evidence="9">Belongs to the TonB-dependent receptor family.</text>
</comment>
<dbReference type="PROSITE" id="PS01156">
    <property type="entry name" value="TONB_DEPENDENT_REC_2"/>
    <property type="match status" value="1"/>
</dbReference>
<evidence type="ECO:0000256" key="9">
    <source>
        <dbReference type="PROSITE-ProRule" id="PRU01360"/>
    </source>
</evidence>
<dbReference type="InterPro" id="IPR010917">
    <property type="entry name" value="TonB_rcpt_CS"/>
</dbReference>
<keyword evidence="7 9" id="KW-0472">Membrane</keyword>
<keyword evidence="8 9" id="KW-0998">Cell outer membrane</keyword>
<evidence type="ECO:0000256" key="4">
    <source>
        <dbReference type="ARBA" id="ARBA00022692"/>
    </source>
</evidence>
<evidence type="ECO:0000256" key="8">
    <source>
        <dbReference type="ARBA" id="ARBA00023237"/>
    </source>
</evidence>
<keyword evidence="2 9" id="KW-0813">Transport</keyword>
<dbReference type="InterPro" id="IPR036942">
    <property type="entry name" value="Beta-barrel_TonB_sf"/>
</dbReference>
<evidence type="ECO:0000256" key="7">
    <source>
        <dbReference type="ARBA" id="ARBA00023136"/>
    </source>
</evidence>
<keyword evidence="4 9" id="KW-0812">Transmembrane</keyword>
<dbReference type="PANTHER" id="PTHR30069">
    <property type="entry name" value="TONB-DEPENDENT OUTER MEMBRANE RECEPTOR"/>
    <property type="match status" value="1"/>
</dbReference>
<feature type="region of interest" description="Disordered" evidence="10">
    <location>
        <begin position="1"/>
        <end position="20"/>
    </location>
</feature>
<dbReference type="SUPFAM" id="SSF56935">
    <property type="entry name" value="Porins"/>
    <property type="match status" value="1"/>
</dbReference>
<keyword evidence="6" id="KW-0798">TonB box</keyword>
<evidence type="ECO:0000256" key="6">
    <source>
        <dbReference type="ARBA" id="ARBA00023077"/>
    </source>
</evidence>
<protein>
    <submittedName>
        <fullName evidence="12">TonB-dependent receptor</fullName>
    </submittedName>
</protein>
<dbReference type="AlphaFoldDB" id="A0A3D8IL04"/>
<evidence type="ECO:0000313" key="12">
    <source>
        <dbReference type="EMBL" id="RDU65868.1"/>
    </source>
</evidence>
<gene>
    <name evidence="12" type="ORF">CQA53_05295</name>
</gene>
<evidence type="ECO:0000256" key="1">
    <source>
        <dbReference type="ARBA" id="ARBA00004571"/>
    </source>
</evidence>
<comment type="caution">
    <text evidence="12">The sequence shown here is derived from an EMBL/GenBank/DDBJ whole genome shotgun (WGS) entry which is preliminary data.</text>
</comment>
<keyword evidence="3 9" id="KW-1134">Transmembrane beta strand</keyword>
<name>A0A3D8IL04_9HELI</name>
<evidence type="ECO:0000259" key="11">
    <source>
        <dbReference type="Pfam" id="PF00593"/>
    </source>
</evidence>
<dbReference type="InterPro" id="IPR039426">
    <property type="entry name" value="TonB-dep_rcpt-like"/>
</dbReference>
<dbReference type="InterPro" id="IPR000531">
    <property type="entry name" value="Beta-barrel_TonB"/>
</dbReference>
<evidence type="ECO:0000256" key="10">
    <source>
        <dbReference type="SAM" id="MobiDB-lite"/>
    </source>
</evidence>
<sequence>MSLPPPTNDTGFPSIGTMIEGNDKRPSKAHIYDVGGRILYNPNASNNLYLDISYAQQFYDNASQQIANHDIVASQYVVRRNNYILAHKGEYESFSMDNSIQFNQSWNDGMMKDSQTSRDLQGKDIVLESKSFVLLPADNLLTIGGSYWFAHMQDKVASPSKFSYHTLSLFAEDEWAALDNIIFTLGVREDWNSRFGFHTSPKAYVVYEAIPEWLTLKGGVSMGYKAPAMNMLIEGLYGSTRRGQAGLVGNPNLKPESSLSAELSIISDNDYFDLGATYFYNLFIDKISEVAINPANNANCTSFNSCYQAINIDKSYTQGLELFIGMKPLYGFGIDATYTFIDSQQLSGSMKGYPIANIANHIASFRLSYAYKDLGIYLRGEYQGKRFRNDSADRRAILGDYYKPYFLLHLGTNYKINKQLRLNFAIRNLLNQSFIDYRQYAWQSNNNDASASVDNTYNYIQEGRNYWVSVNMDF</sequence>
<dbReference type="GO" id="GO:0044718">
    <property type="term" value="P:siderophore transmembrane transport"/>
    <property type="evidence" value="ECO:0007669"/>
    <property type="project" value="TreeGrafter"/>
</dbReference>
<reference evidence="12 13" key="1">
    <citation type="submission" date="2018-04" db="EMBL/GenBank/DDBJ databases">
        <title>Novel Campyloabacter and Helicobacter Species and Strains.</title>
        <authorList>
            <person name="Mannion A.J."/>
            <person name="Shen Z."/>
            <person name="Fox J.G."/>
        </authorList>
    </citation>
    <scope>NUCLEOTIDE SEQUENCE [LARGE SCALE GENOMIC DNA]</scope>
    <source>
        <strain evidence="12 13">MIT 17-337</strain>
    </source>
</reference>
<accession>A0A3D8IL04</accession>
<keyword evidence="5" id="KW-0732">Signal</keyword>
<dbReference type="OrthoDB" id="5389752at2"/>
<dbReference type="PROSITE" id="PS52016">
    <property type="entry name" value="TONB_DEPENDENT_REC_3"/>
    <property type="match status" value="1"/>
</dbReference>
<dbReference type="GO" id="GO:0009279">
    <property type="term" value="C:cell outer membrane"/>
    <property type="evidence" value="ECO:0007669"/>
    <property type="project" value="UniProtKB-SubCell"/>
</dbReference>